<dbReference type="PANTHER" id="PTHR47332">
    <property type="entry name" value="SET DOMAIN-CONTAINING PROTEIN 5"/>
    <property type="match status" value="1"/>
</dbReference>
<dbReference type="Proteomes" id="UP001221757">
    <property type="component" value="Unassembled WGS sequence"/>
</dbReference>
<sequence>MRLDRTQHSGFHDTAYLPYNESRQREVRDIADWRGTGPGSLGMSFVPRMQGSVAGPSWISPAIDAQPNPAFRINPTPDKGTGLISERALKMGGLILSERPLFVAARVPYTADVEKYFQLSVSRMRPQAKLAFMALASSPKEDGAGPIIGIVRAHGLTLDGLWSGGQLMGETHRAVGKVISRLRHSNSPNTAPRFDLRSFSYRLLALRDIAAGEELATTDAYLDCPAPESQGNSSASTPWLSPALYFANPAKKVYSSCP</sequence>
<feature type="domain" description="SET" evidence="1">
    <location>
        <begin position="69"/>
        <end position="220"/>
    </location>
</feature>
<evidence type="ECO:0000259" key="1">
    <source>
        <dbReference type="PROSITE" id="PS50280"/>
    </source>
</evidence>
<protein>
    <recommendedName>
        <fullName evidence="1">SET domain-containing protein</fullName>
    </recommendedName>
</protein>
<dbReference type="AlphaFoldDB" id="A0AAD7E095"/>
<dbReference type="InterPro" id="IPR001214">
    <property type="entry name" value="SET_dom"/>
</dbReference>
<evidence type="ECO:0000313" key="3">
    <source>
        <dbReference type="Proteomes" id="UP001221757"/>
    </source>
</evidence>
<dbReference type="Gene3D" id="2.170.270.10">
    <property type="entry name" value="SET domain"/>
    <property type="match status" value="1"/>
</dbReference>
<evidence type="ECO:0000313" key="2">
    <source>
        <dbReference type="EMBL" id="KAJ7703017.1"/>
    </source>
</evidence>
<dbReference type="SUPFAM" id="SSF82199">
    <property type="entry name" value="SET domain"/>
    <property type="match status" value="1"/>
</dbReference>
<gene>
    <name evidence="2" type="ORF">B0H17DRAFT_83303</name>
</gene>
<accession>A0AAD7E095</accession>
<comment type="caution">
    <text evidence="2">The sequence shown here is derived from an EMBL/GenBank/DDBJ whole genome shotgun (WGS) entry which is preliminary data.</text>
</comment>
<proteinExistence type="predicted"/>
<dbReference type="PANTHER" id="PTHR47332:SF4">
    <property type="entry name" value="SET DOMAIN-CONTAINING PROTEIN 5"/>
    <property type="match status" value="1"/>
</dbReference>
<dbReference type="PROSITE" id="PS50280">
    <property type="entry name" value="SET"/>
    <property type="match status" value="1"/>
</dbReference>
<dbReference type="InterPro" id="IPR046341">
    <property type="entry name" value="SET_dom_sf"/>
</dbReference>
<organism evidence="2 3">
    <name type="scientific">Mycena rosella</name>
    <name type="common">Pink bonnet</name>
    <name type="synonym">Agaricus rosellus</name>
    <dbReference type="NCBI Taxonomy" id="1033263"/>
    <lineage>
        <taxon>Eukaryota</taxon>
        <taxon>Fungi</taxon>
        <taxon>Dikarya</taxon>
        <taxon>Basidiomycota</taxon>
        <taxon>Agaricomycotina</taxon>
        <taxon>Agaricomycetes</taxon>
        <taxon>Agaricomycetidae</taxon>
        <taxon>Agaricales</taxon>
        <taxon>Marasmiineae</taxon>
        <taxon>Mycenaceae</taxon>
        <taxon>Mycena</taxon>
    </lineage>
</organism>
<name>A0AAD7E095_MYCRO</name>
<dbReference type="InterPro" id="IPR053185">
    <property type="entry name" value="SET_domain_protein"/>
</dbReference>
<dbReference type="EMBL" id="JARKIE010000013">
    <property type="protein sequence ID" value="KAJ7703017.1"/>
    <property type="molecule type" value="Genomic_DNA"/>
</dbReference>
<keyword evidence="3" id="KW-1185">Reference proteome</keyword>
<reference evidence="2" key="1">
    <citation type="submission" date="2023-03" db="EMBL/GenBank/DDBJ databases">
        <title>Massive genome expansion in bonnet fungi (Mycena s.s.) driven by repeated elements and novel gene families across ecological guilds.</title>
        <authorList>
            <consortium name="Lawrence Berkeley National Laboratory"/>
            <person name="Harder C.B."/>
            <person name="Miyauchi S."/>
            <person name="Viragh M."/>
            <person name="Kuo A."/>
            <person name="Thoen E."/>
            <person name="Andreopoulos B."/>
            <person name="Lu D."/>
            <person name="Skrede I."/>
            <person name="Drula E."/>
            <person name="Henrissat B."/>
            <person name="Morin E."/>
            <person name="Kohler A."/>
            <person name="Barry K."/>
            <person name="LaButti K."/>
            <person name="Morin E."/>
            <person name="Salamov A."/>
            <person name="Lipzen A."/>
            <person name="Mereny Z."/>
            <person name="Hegedus B."/>
            <person name="Baldrian P."/>
            <person name="Stursova M."/>
            <person name="Weitz H."/>
            <person name="Taylor A."/>
            <person name="Grigoriev I.V."/>
            <person name="Nagy L.G."/>
            <person name="Martin F."/>
            <person name="Kauserud H."/>
        </authorList>
    </citation>
    <scope>NUCLEOTIDE SEQUENCE</scope>
    <source>
        <strain evidence="2">CBHHK067</strain>
    </source>
</reference>